<dbReference type="InterPro" id="IPR001314">
    <property type="entry name" value="Peptidase_S1A"/>
</dbReference>
<keyword evidence="2" id="KW-0732">Signal</keyword>
<evidence type="ECO:0000256" key="4">
    <source>
        <dbReference type="ARBA" id="ARBA00022825"/>
    </source>
</evidence>
<dbReference type="Gene3D" id="2.40.10.10">
    <property type="entry name" value="Trypsin-like serine proteases"/>
    <property type="match status" value="1"/>
</dbReference>
<keyword evidence="1 6" id="KW-0645">Protease</keyword>
<dbReference type="Pfam" id="PF00089">
    <property type="entry name" value="Trypsin"/>
    <property type="match status" value="1"/>
</dbReference>
<dbReference type="PANTHER" id="PTHR24252">
    <property type="entry name" value="ACROSIN-RELATED"/>
    <property type="match status" value="1"/>
</dbReference>
<keyword evidence="5" id="KW-1015">Disulfide bond</keyword>
<dbReference type="InterPro" id="IPR001254">
    <property type="entry name" value="Trypsin_dom"/>
</dbReference>
<evidence type="ECO:0000256" key="6">
    <source>
        <dbReference type="RuleBase" id="RU363034"/>
    </source>
</evidence>
<dbReference type="PROSITE" id="PS00135">
    <property type="entry name" value="TRYPSIN_SER"/>
    <property type="match status" value="1"/>
</dbReference>
<evidence type="ECO:0000256" key="2">
    <source>
        <dbReference type="ARBA" id="ARBA00022729"/>
    </source>
</evidence>
<evidence type="ECO:0000256" key="7">
    <source>
        <dbReference type="SAM" id="Phobius"/>
    </source>
</evidence>
<reference evidence="9" key="1">
    <citation type="submission" date="2021-02" db="EMBL/GenBank/DDBJ databases">
        <authorList>
            <person name="Nowell W R."/>
        </authorList>
    </citation>
    <scope>NUCLEOTIDE SEQUENCE</scope>
</reference>
<organism evidence="9 10">
    <name type="scientific">Rotaria magnacalcarata</name>
    <dbReference type="NCBI Taxonomy" id="392030"/>
    <lineage>
        <taxon>Eukaryota</taxon>
        <taxon>Metazoa</taxon>
        <taxon>Spiralia</taxon>
        <taxon>Gnathifera</taxon>
        <taxon>Rotifera</taxon>
        <taxon>Eurotatoria</taxon>
        <taxon>Bdelloidea</taxon>
        <taxon>Philodinida</taxon>
        <taxon>Philodinidae</taxon>
        <taxon>Rotaria</taxon>
    </lineage>
</organism>
<dbReference type="PROSITE" id="PS00134">
    <property type="entry name" value="TRYPSIN_HIS"/>
    <property type="match status" value="1"/>
</dbReference>
<protein>
    <recommendedName>
        <fullName evidence="8">Peptidase S1 domain-containing protein</fullName>
    </recommendedName>
</protein>
<dbReference type="InterPro" id="IPR018114">
    <property type="entry name" value="TRYPSIN_HIS"/>
</dbReference>
<dbReference type="AlphaFoldDB" id="A0A816Q7R1"/>
<evidence type="ECO:0000313" key="10">
    <source>
        <dbReference type="Proteomes" id="UP000663824"/>
    </source>
</evidence>
<dbReference type="InterPro" id="IPR033116">
    <property type="entry name" value="TRYPSIN_SER"/>
</dbReference>
<evidence type="ECO:0000259" key="8">
    <source>
        <dbReference type="PROSITE" id="PS50240"/>
    </source>
</evidence>
<dbReference type="GO" id="GO:0006508">
    <property type="term" value="P:proteolysis"/>
    <property type="evidence" value="ECO:0007669"/>
    <property type="project" value="UniProtKB-KW"/>
</dbReference>
<evidence type="ECO:0000313" key="9">
    <source>
        <dbReference type="EMBL" id="CAF2057162.1"/>
    </source>
</evidence>
<keyword evidence="7" id="KW-0472">Membrane</keyword>
<dbReference type="GO" id="GO:0004252">
    <property type="term" value="F:serine-type endopeptidase activity"/>
    <property type="evidence" value="ECO:0007669"/>
    <property type="project" value="InterPro"/>
</dbReference>
<dbReference type="Proteomes" id="UP000663824">
    <property type="component" value="Unassembled WGS sequence"/>
</dbReference>
<gene>
    <name evidence="9" type="ORF">MBJ925_LOCUS14217</name>
</gene>
<dbReference type="EMBL" id="CAJNRE010006606">
    <property type="protein sequence ID" value="CAF2057162.1"/>
    <property type="molecule type" value="Genomic_DNA"/>
</dbReference>
<feature type="domain" description="Peptidase S1" evidence="8">
    <location>
        <begin position="205"/>
        <end position="431"/>
    </location>
</feature>
<dbReference type="SUPFAM" id="SSF50494">
    <property type="entry name" value="Trypsin-like serine proteases"/>
    <property type="match status" value="1"/>
</dbReference>
<evidence type="ECO:0000256" key="1">
    <source>
        <dbReference type="ARBA" id="ARBA00022670"/>
    </source>
</evidence>
<dbReference type="PROSITE" id="PS50240">
    <property type="entry name" value="TRYPSIN_DOM"/>
    <property type="match status" value="1"/>
</dbReference>
<keyword evidence="3 6" id="KW-0378">Hydrolase</keyword>
<feature type="transmembrane region" description="Helical" evidence="7">
    <location>
        <begin position="21"/>
        <end position="38"/>
    </location>
</feature>
<dbReference type="SMART" id="SM00020">
    <property type="entry name" value="Tryp_SPc"/>
    <property type="match status" value="1"/>
</dbReference>
<accession>A0A816Q7R1</accession>
<sequence>MMIGVKNFNGSIFENTGKKRFLWILIILMNSIPTVVLTNCPLLRSFMNDTGVLVFNKTTTTTANTESIIHCQWLVVGSSQQRIVVEFDYVFIPVPLEEFITTGCRRGSVNLWTPGLENEKVEICGDRHKMRIAGVGRTLMVELRLTDPSLEVKFLMSYRLIQVEQPMSTPSHLVNPSIVSTKNYADCGLTSTDGHKYARVVSSRIVGGRQVVPHSHPWQVLLNDRGKFCGATVLNAKWIVTAAHCVNGSNPQNLMTEFGIHDRYRVEHSRVTRTVKQIVVYPAYNGKSTRWVHDIALLELFEPLVFSPYVRAVCLPSTKDFVRINDRTIVTGWGETHGTGNFRYLREVEVPIQSTDQCGLKDINVATTLCAGLCKNSTCDACQGDSGGPMILLRNGSWHLVGLISWGFSCAGLGVYTKISYYADWIAKTIQH</sequence>
<keyword evidence="7" id="KW-0812">Transmembrane</keyword>
<keyword evidence="7" id="KW-1133">Transmembrane helix</keyword>
<dbReference type="InterPro" id="IPR043504">
    <property type="entry name" value="Peptidase_S1_PA_chymotrypsin"/>
</dbReference>
<keyword evidence="4 6" id="KW-0720">Serine protease</keyword>
<comment type="caution">
    <text evidence="9">The sequence shown here is derived from an EMBL/GenBank/DDBJ whole genome shotgun (WGS) entry which is preliminary data.</text>
</comment>
<dbReference type="FunFam" id="2.40.10.10:FF:000120">
    <property type="entry name" value="Putative serine protease"/>
    <property type="match status" value="1"/>
</dbReference>
<proteinExistence type="predicted"/>
<dbReference type="PANTHER" id="PTHR24252:SF11">
    <property type="entry name" value="ATRIAL NATRIURETIC PEPTIDE-CONVERTING ENZYME ISOFORM X1"/>
    <property type="match status" value="1"/>
</dbReference>
<dbReference type="InterPro" id="IPR009003">
    <property type="entry name" value="Peptidase_S1_PA"/>
</dbReference>
<evidence type="ECO:0000256" key="5">
    <source>
        <dbReference type="ARBA" id="ARBA00023157"/>
    </source>
</evidence>
<evidence type="ECO:0000256" key="3">
    <source>
        <dbReference type="ARBA" id="ARBA00022801"/>
    </source>
</evidence>
<dbReference type="CDD" id="cd00190">
    <property type="entry name" value="Tryp_SPc"/>
    <property type="match status" value="1"/>
</dbReference>
<dbReference type="PRINTS" id="PR00722">
    <property type="entry name" value="CHYMOTRYPSIN"/>
</dbReference>
<name>A0A816Q7R1_9BILA</name>